<feature type="non-terminal residue" evidence="1">
    <location>
        <position position="1"/>
    </location>
</feature>
<name>X0WCA4_9ZZZZ</name>
<gene>
    <name evidence="1" type="ORF">S01H1_69647</name>
</gene>
<sequence length="52" mass="5445">TGYARGACGNRKTNGLAAHLTVTCASRLLSHPLASLAEIVQINKCTLPKPRA</sequence>
<accession>X0WCA4</accession>
<protein>
    <submittedName>
        <fullName evidence="1">Uncharacterized protein</fullName>
    </submittedName>
</protein>
<organism evidence="1">
    <name type="scientific">marine sediment metagenome</name>
    <dbReference type="NCBI Taxonomy" id="412755"/>
    <lineage>
        <taxon>unclassified sequences</taxon>
        <taxon>metagenomes</taxon>
        <taxon>ecological metagenomes</taxon>
    </lineage>
</organism>
<proteinExistence type="predicted"/>
<dbReference type="AlphaFoldDB" id="X0WCA4"/>
<dbReference type="EMBL" id="BARS01046253">
    <property type="protein sequence ID" value="GAG28554.1"/>
    <property type="molecule type" value="Genomic_DNA"/>
</dbReference>
<reference evidence="1" key="1">
    <citation type="journal article" date="2014" name="Front. Microbiol.">
        <title>High frequency of phylogenetically diverse reductive dehalogenase-homologous genes in deep subseafloor sedimentary metagenomes.</title>
        <authorList>
            <person name="Kawai M."/>
            <person name="Futagami T."/>
            <person name="Toyoda A."/>
            <person name="Takaki Y."/>
            <person name="Nishi S."/>
            <person name="Hori S."/>
            <person name="Arai W."/>
            <person name="Tsubouchi T."/>
            <person name="Morono Y."/>
            <person name="Uchiyama I."/>
            <person name="Ito T."/>
            <person name="Fujiyama A."/>
            <person name="Inagaki F."/>
            <person name="Takami H."/>
        </authorList>
    </citation>
    <scope>NUCLEOTIDE SEQUENCE</scope>
    <source>
        <strain evidence="1">Expedition CK06-06</strain>
    </source>
</reference>
<comment type="caution">
    <text evidence="1">The sequence shown here is derived from an EMBL/GenBank/DDBJ whole genome shotgun (WGS) entry which is preliminary data.</text>
</comment>
<evidence type="ECO:0000313" key="1">
    <source>
        <dbReference type="EMBL" id="GAG28554.1"/>
    </source>
</evidence>